<keyword evidence="4" id="KW-1185">Reference proteome</keyword>
<evidence type="ECO:0000313" key="3">
    <source>
        <dbReference type="EMBL" id="KRJ99677.1"/>
    </source>
</evidence>
<feature type="transmembrane region" description="Helical" evidence="1">
    <location>
        <begin position="12"/>
        <end position="33"/>
    </location>
</feature>
<protein>
    <submittedName>
        <fullName evidence="2">Uncharacterized protein, isoform A</fullName>
    </submittedName>
    <submittedName>
        <fullName evidence="3">Uncharacterized protein, isoform B</fullName>
    </submittedName>
</protein>
<evidence type="ECO:0000256" key="1">
    <source>
        <dbReference type="SAM" id="Phobius"/>
    </source>
</evidence>
<dbReference type="EMBL" id="CM000158">
    <property type="protein sequence ID" value="KRJ99676.1"/>
    <property type="molecule type" value="Genomic_DNA"/>
</dbReference>
<dbReference type="AlphaFoldDB" id="A0A0R1DT32"/>
<name>A0A0R1DT32_DROYA</name>
<reference evidence="3" key="1">
    <citation type="submission" date="2006-01" db="EMBL/GenBank/DDBJ databases">
        <title>The Genome of Drosophila yakuba.</title>
        <authorList>
            <consortium name="The Drosophila yakuba Sequencing Consortium"/>
        </authorList>
    </citation>
    <scope>NUCLEOTIDE SEQUENCE</scope>
    <source>
        <strain evidence="3">Tai18E2</strain>
    </source>
</reference>
<proteinExistence type="predicted"/>
<keyword evidence="1" id="KW-0812">Transmembrane</keyword>
<gene>
    <name evidence="3" type="primary">Dyak\GE28765</name>
    <name evidence="3" type="ORF">Dyak_GE28765</name>
</gene>
<dbReference type="Proteomes" id="UP000002282">
    <property type="component" value="Chromosome 2R"/>
</dbReference>
<dbReference type="EMBL" id="CM000158">
    <property type="protein sequence ID" value="KRJ99677.1"/>
    <property type="molecule type" value="Genomic_DNA"/>
</dbReference>
<keyword evidence="1" id="KW-0472">Membrane</keyword>
<accession>A0A0R1DT32</accession>
<feature type="transmembrane region" description="Helical" evidence="1">
    <location>
        <begin position="53"/>
        <end position="74"/>
    </location>
</feature>
<evidence type="ECO:0000313" key="2">
    <source>
        <dbReference type="EMBL" id="KRJ99676.1"/>
    </source>
</evidence>
<reference evidence="3 4" key="3">
    <citation type="journal article" date="2007" name="PLoS Biol.">
        <title>Principles of genome evolution in the Drosophila melanogaster species group.</title>
        <authorList>
            <person name="Ranz J.M."/>
            <person name="Maurin D."/>
            <person name="Chan Y.S."/>
            <person name="von Grotthuss M."/>
            <person name="Hillier L.W."/>
            <person name="Roote J."/>
            <person name="Ashburner M."/>
            <person name="Bergman C.M."/>
        </authorList>
    </citation>
    <scope>NUCLEOTIDE SEQUENCE [LARGE SCALE GENOMIC DNA]</scope>
    <source>
        <strain evidence="3">Tai18E2</strain>
        <strain evidence="4">Tai18E2 / Tucson 14021-0261.01</strain>
    </source>
</reference>
<dbReference type="KEGG" id="dya:Dyak_GE28765"/>
<organism evidence="3 4">
    <name type="scientific">Drosophila yakuba</name>
    <name type="common">Fruit fly</name>
    <dbReference type="NCBI Taxonomy" id="7245"/>
    <lineage>
        <taxon>Eukaryota</taxon>
        <taxon>Metazoa</taxon>
        <taxon>Ecdysozoa</taxon>
        <taxon>Arthropoda</taxon>
        <taxon>Hexapoda</taxon>
        <taxon>Insecta</taxon>
        <taxon>Pterygota</taxon>
        <taxon>Neoptera</taxon>
        <taxon>Endopterygota</taxon>
        <taxon>Diptera</taxon>
        <taxon>Brachycera</taxon>
        <taxon>Muscomorpha</taxon>
        <taxon>Ephydroidea</taxon>
        <taxon>Drosophilidae</taxon>
        <taxon>Drosophila</taxon>
        <taxon>Sophophora</taxon>
    </lineage>
</organism>
<sequence>MCKCDAGCCSVFYPIWCIVWGAIDLIFGSIIAYSNQNTDDTNADIERVVKVYYYIKIVISVFYITAGICMMLGIKKNIKVLFDVGKVLSYFYPIMACFFIFPIVVHIIAIKNLIDYKKNRWGE</sequence>
<reference evidence="3" key="4">
    <citation type="submission" date="2015-11" db="EMBL/GenBank/DDBJ databases">
        <authorList>
            <consortium name="FlyBase"/>
        </authorList>
    </citation>
    <scope>NUCLEOTIDE SEQUENCE</scope>
    <source>
        <strain evidence="3">Tai18E2</strain>
    </source>
</reference>
<reference evidence="3 4" key="2">
    <citation type="journal article" date="2007" name="Nature">
        <title>Evolution of genes and genomes on the Drosophila phylogeny.</title>
        <authorList>
            <consortium name="Drosophila 12 Genomes Consortium"/>
            <person name="Clark A.G."/>
            <person name="Eisen M.B."/>
            <person name="Smith D.R."/>
            <person name="Bergman C.M."/>
            <person name="Oliver B."/>
            <person name="Markow T.A."/>
            <person name="Kaufman T.C."/>
            <person name="Kellis M."/>
            <person name="Gelbart W."/>
            <person name="Iyer V.N."/>
            <person name="Pollard D.A."/>
            <person name="Sackton T.B."/>
            <person name="Larracuente A.M."/>
            <person name="Singh N.D."/>
            <person name="Abad J.P."/>
            <person name="Abt D.N."/>
            <person name="Adryan B."/>
            <person name="Aguade M."/>
            <person name="Akashi H."/>
            <person name="Anderson W.W."/>
            <person name="Aquadro C.F."/>
            <person name="Ardell D.H."/>
            <person name="Arguello R."/>
            <person name="Artieri C.G."/>
            <person name="Barbash D.A."/>
            <person name="Barker D."/>
            <person name="Barsanti P."/>
            <person name="Batterham P."/>
            <person name="Batzoglou S."/>
            <person name="Begun D."/>
            <person name="Bhutkar A."/>
            <person name="Blanco E."/>
            <person name="Bosak S.A."/>
            <person name="Bradley R.K."/>
            <person name="Brand A.D."/>
            <person name="Brent M.R."/>
            <person name="Brooks A.N."/>
            <person name="Brown R.H."/>
            <person name="Butlin R.K."/>
            <person name="Caggese C."/>
            <person name="Calvi B.R."/>
            <person name="Bernardo de Carvalho A."/>
            <person name="Caspi A."/>
            <person name="Castrezana S."/>
            <person name="Celniker S.E."/>
            <person name="Chang J.L."/>
            <person name="Chapple C."/>
            <person name="Chatterji S."/>
            <person name="Chinwalla A."/>
            <person name="Civetta A."/>
            <person name="Clifton S.W."/>
            <person name="Comeron J.M."/>
            <person name="Costello J.C."/>
            <person name="Coyne J.A."/>
            <person name="Daub J."/>
            <person name="David R.G."/>
            <person name="Delcher A.L."/>
            <person name="Delehaunty K."/>
            <person name="Do C.B."/>
            <person name="Ebling H."/>
            <person name="Edwards K."/>
            <person name="Eickbush T."/>
            <person name="Evans J.D."/>
            <person name="Filipski A."/>
            <person name="Findeiss S."/>
            <person name="Freyhult E."/>
            <person name="Fulton L."/>
            <person name="Fulton R."/>
            <person name="Garcia A.C."/>
            <person name="Gardiner A."/>
            <person name="Garfield D.A."/>
            <person name="Garvin B.E."/>
            <person name="Gibson G."/>
            <person name="Gilbert D."/>
            <person name="Gnerre S."/>
            <person name="Godfrey J."/>
            <person name="Good R."/>
            <person name="Gotea V."/>
            <person name="Gravely B."/>
            <person name="Greenberg A.J."/>
            <person name="Griffiths-Jones S."/>
            <person name="Gross S."/>
            <person name="Guigo R."/>
            <person name="Gustafson E.A."/>
            <person name="Haerty W."/>
            <person name="Hahn M.W."/>
            <person name="Halligan D.L."/>
            <person name="Halpern A.L."/>
            <person name="Halter G.M."/>
            <person name="Han M.V."/>
            <person name="Heger A."/>
            <person name="Hillier L."/>
            <person name="Hinrichs A.S."/>
            <person name="Holmes I."/>
            <person name="Hoskins R.A."/>
            <person name="Hubisz M.J."/>
            <person name="Hultmark D."/>
            <person name="Huntley M.A."/>
            <person name="Jaffe D.B."/>
            <person name="Jagadeeshan S."/>
            <person name="Jeck W.R."/>
            <person name="Johnson J."/>
            <person name="Jones C.D."/>
            <person name="Jordan W.C."/>
            <person name="Karpen G.H."/>
            <person name="Kataoka E."/>
            <person name="Keightley P.D."/>
            <person name="Kheradpour P."/>
            <person name="Kirkness E.F."/>
            <person name="Koerich L.B."/>
            <person name="Kristiansen K."/>
            <person name="Kudrna D."/>
            <person name="Kulathinal R.J."/>
            <person name="Kumar S."/>
            <person name="Kwok R."/>
            <person name="Lander E."/>
            <person name="Langley C.H."/>
            <person name="Lapoint R."/>
            <person name="Lazzaro B.P."/>
            <person name="Lee S.J."/>
            <person name="Levesque L."/>
            <person name="Li R."/>
            <person name="Lin C.F."/>
            <person name="Lin M.F."/>
            <person name="Lindblad-Toh K."/>
            <person name="Llopart A."/>
            <person name="Long M."/>
            <person name="Low L."/>
            <person name="Lozovsky E."/>
            <person name="Lu J."/>
            <person name="Luo M."/>
            <person name="Machado C.A."/>
            <person name="Makalowski W."/>
            <person name="Marzo M."/>
            <person name="Matsuda M."/>
            <person name="Matzkin L."/>
            <person name="McAllister B."/>
            <person name="McBride C.S."/>
            <person name="McKernan B."/>
            <person name="McKernan K."/>
            <person name="Mendez-Lago M."/>
            <person name="Minx P."/>
            <person name="Mollenhauer M.U."/>
            <person name="Montooth K."/>
            <person name="Mount S.M."/>
            <person name="Mu X."/>
            <person name="Myers E."/>
            <person name="Negre B."/>
            <person name="Newfeld S."/>
            <person name="Nielsen R."/>
            <person name="Noor M.A."/>
            <person name="O'Grady P."/>
            <person name="Pachter L."/>
            <person name="Papaceit M."/>
            <person name="Parisi M.J."/>
            <person name="Parisi M."/>
            <person name="Parts L."/>
            <person name="Pedersen J.S."/>
            <person name="Pesole G."/>
            <person name="Phillippy A.M."/>
            <person name="Ponting C.P."/>
            <person name="Pop M."/>
            <person name="Porcelli D."/>
            <person name="Powell J.R."/>
            <person name="Prohaska S."/>
            <person name="Pruitt K."/>
            <person name="Puig M."/>
            <person name="Quesneville H."/>
            <person name="Ram K.R."/>
            <person name="Rand D."/>
            <person name="Rasmussen M.D."/>
            <person name="Reed L.K."/>
            <person name="Reenan R."/>
            <person name="Reily A."/>
            <person name="Remington K.A."/>
            <person name="Rieger T.T."/>
            <person name="Ritchie M.G."/>
            <person name="Robin C."/>
            <person name="Rogers Y.H."/>
            <person name="Rohde C."/>
            <person name="Rozas J."/>
            <person name="Rubenfield M.J."/>
            <person name="Ruiz A."/>
            <person name="Russo S."/>
            <person name="Salzberg S.L."/>
            <person name="Sanchez-Gracia A."/>
            <person name="Saranga D.J."/>
            <person name="Sato H."/>
            <person name="Schaeffer S.W."/>
            <person name="Schatz M.C."/>
            <person name="Schlenke T."/>
            <person name="Schwartz R."/>
            <person name="Segarra C."/>
            <person name="Singh R.S."/>
            <person name="Sirot L."/>
            <person name="Sirota M."/>
            <person name="Sisneros N.B."/>
            <person name="Smith C.D."/>
            <person name="Smith T.F."/>
            <person name="Spieth J."/>
            <person name="Stage D.E."/>
            <person name="Stark A."/>
            <person name="Stephan W."/>
            <person name="Strausberg R.L."/>
            <person name="Strempel S."/>
            <person name="Sturgill D."/>
            <person name="Sutton G."/>
            <person name="Sutton G.G."/>
            <person name="Tao W."/>
            <person name="Teichmann S."/>
            <person name="Tobari Y.N."/>
            <person name="Tomimura Y."/>
            <person name="Tsolas J.M."/>
            <person name="Valente V.L."/>
            <person name="Venter E."/>
            <person name="Venter J.C."/>
            <person name="Vicario S."/>
            <person name="Vieira F.G."/>
            <person name="Vilella A.J."/>
            <person name="Villasante A."/>
            <person name="Walenz B."/>
            <person name="Wang J."/>
            <person name="Wasserman M."/>
            <person name="Watts T."/>
            <person name="Wilson D."/>
            <person name="Wilson R.K."/>
            <person name="Wing R.A."/>
            <person name="Wolfner M.F."/>
            <person name="Wong A."/>
            <person name="Wong G.K."/>
            <person name="Wu C.I."/>
            <person name="Wu G."/>
            <person name="Yamamoto D."/>
            <person name="Yang H.P."/>
            <person name="Yang S.P."/>
            <person name="Yorke J.A."/>
            <person name="Yoshida K."/>
            <person name="Zdobnov E."/>
            <person name="Zhang P."/>
            <person name="Zhang Y."/>
            <person name="Zimin A.V."/>
            <person name="Baldwin J."/>
            <person name="Abdouelleil A."/>
            <person name="Abdulkadir J."/>
            <person name="Abebe A."/>
            <person name="Abera B."/>
            <person name="Abreu J."/>
            <person name="Acer S.C."/>
            <person name="Aftuck L."/>
            <person name="Alexander A."/>
            <person name="An P."/>
            <person name="Anderson E."/>
            <person name="Anderson S."/>
            <person name="Arachi H."/>
            <person name="Azer M."/>
            <person name="Bachantsang P."/>
            <person name="Barry A."/>
            <person name="Bayul T."/>
            <person name="Berlin A."/>
            <person name="Bessette D."/>
            <person name="Bloom T."/>
            <person name="Blye J."/>
            <person name="Boguslavskiy L."/>
            <person name="Bonnet C."/>
            <person name="Boukhgalter B."/>
            <person name="Bourzgui I."/>
            <person name="Brown A."/>
            <person name="Cahill P."/>
            <person name="Channer S."/>
            <person name="Cheshatsang Y."/>
            <person name="Chuda L."/>
            <person name="Citroen M."/>
            <person name="Collymore A."/>
            <person name="Cooke P."/>
            <person name="Costello M."/>
            <person name="D'Aco K."/>
            <person name="Daza R."/>
            <person name="De Haan G."/>
            <person name="DeGray S."/>
            <person name="DeMaso C."/>
            <person name="Dhargay N."/>
            <person name="Dooley K."/>
            <person name="Dooley E."/>
            <person name="Doricent M."/>
            <person name="Dorje P."/>
            <person name="Dorjee K."/>
            <person name="Dupes A."/>
            <person name="Elong R."/>
            <person name="Falk J."/>
            <person name="Farina A."/>
            <person name="Faro S."/>
            <person name="Ferguson D."/>
            <person name="Fisher S."/>
            <person name="Foley C.D."/>
            <person name="Franke A."/>
            <person name="Friedrich D."/>
            <person name="Gadbois L."/>
            <person name="Gearin G."/>
            <person name="Gearin C.R."/>
            <person name="Giannoukos G."/>
            <person name="Goode T."/>
            <person name="Graham J."/>
            <person name="Grandbois E."/>
            <person name="Grewal S."/>
            <person name="Gyaltsen K."/>
            <person name="Hafez N."/>
            <person name="Hagos B."/>
            <person name="Hall J."/>
            <person name="Henson C."/>
            <person name="Hollinger A."/>
            <person name="Honan T."/>
            <person name="Huard M.D."/>
            <person name="Hughes L."/>
            <person name="Hurhula B."/>
            <person name="Husby M.E."/>
            <person name="Kamat A."/>
            <person name="Kanga B."/>
            <person name="Kashin S."/>
            <person name="Khazanovich D."/>
            <person name="Kisner P."/>
            <person name="Lance K."/>
            <person name="Lara M."/>
            <person name="Lee W."/>
            <person name="Lennon N."/>
            <person name="Letendre F."/>
            <person name="LeVine R."/>
            <person name="Lipovsky A."/>
            <person name="Liu X."/>
            <person name="Liu J."/>
            <person name="Liu S."/>
            <person name="Lokyitsang T."/>
            <person name="Lokyitsang Y."/>
            <person name="Lubonja R."/>
            <person name="Lui A."/>
            <person name="MacDonald P."/>
            <person name="Magnisalis V."/>
            <person name="Maru K."/>
            <person name="Matthews C."/>
            <person name="McCusker W."/>
            <person name="McDonough S."/>
            <person name="Mehta T."/>
            <person name="Meldrim J."/>
            <person name="Meneus L."/>
            <person name="Mihai O."/>
            <person name="Mihalev A."/>
            <person name="Mihova T."/>
            <person name="Mittelman R."/>
            <person name="Mlenga V."/>
            <person name="Montmayeur A."/>
            <person name="Mulrain L."/>
            <person name="Navidi A."/>
            <person name="Naylor J."/>
            <person name="Negash T."/>
            <person name="Nguyen T."/>
            <person name="Nguyen N."/>
            <person name="Nicol R."/>
            <person name="Norbu C."/>
            <person name="Norbu N."/>
            <person name="Novod N."/>
            <person name="O'Neill B."/>
            <person name="Osman S."/>
            <person name="Markiewicz E."/>
            <person name="Oyono O.L."/>
            <person name="Patti C."/>
            <person name="Phunkhang P."/>
            <person name="Pierre F."/>
            <person name="Priest M."/>
            <person name="Raghuraman S."/>
            <person name="Rege F."/>
            <person name="Reyes R."/>
            <person name="Rise C."/>
            <person name="Rogov P."/>
            <person name="Ross K."/>
            <person name="Ryan E."/>
            <person name="Settipalli S."/>
            <person name="Shea T."/>
            <person name="Sherpa N."/>
            <person name="Shi L."/>
            <person name="Shih D."/>
            <person name="Sparrow T."/>
            <person name="Spaulding J."/>
            <person name="Stalker J."/>
            <person name="Stange-Thomann N."/>
            <person name="Stavropoulos S."/>
            <person name="Stone C."/>
            <person name="Strader C."/>
            <person name="Tesfaye S."/>
            <person name="Thomson T."/>
            <person name="Thoulutsang Y."/>
            <person name="Thoulutsang D."/>
            <person name="Topham K."/>
            <person name="Topping I."/>
            <person name="Tsamla T."/>
            <person name="Vassiliev H."/>
            <person name="Vo A."/>
            <person name="Wangchuk T."/>
            <person name="Wangdi T."/>
            <person name="Weiand M."/>
            <person name="Wilkinson J."/>
            <person name="Wilson A."/>
            <person name="Yadav S."/>
            <person name="Young G."/>
            <person name="Yu Q."/>
            <person name="Zembek L."/>
            <person name="Zhong D."/>
            <person name="Zimmer A."/>
            <person name="Zwirko Z."/>
            <person name="Jaffe D.B."/>
            <person name="Alvarez P."/>
            <person name="Brockman W."/>
            <person name="Butler J."/>
            <person name="Chin C."/>
            <person name="Gnerre S."/>
            <person name="Grabherr M."/>
            <person name="Kleber M."/>
            <person name="Mauceli E."/>
            <person name="MacCallum I."/>
        </authorList>
    </citation>
    <scope>NUCLEOTIDE SEQUENCE [LARGE SCALE GENOMIC DNA]</scope>
    <source>
        <strain evidence="3">Tai18E2</strain>
        <strain evidence="4">Tai18E2 / Tucson 14021-0261.01</strain>
    </source>
</reference>
<feature type="transmembrane region" description="Helical" evidence="1">
    <location>
        <begin position="90"/>
        <end position="110"/>
    </location>
</feature>
<evidence type="ECO:0000313" key="4">
    <source>
        <dbReference type="Proteomes" id="UP000002282"/>
    </source>
</evidence>
<keyword evidence="1" id="KW-1133">Transmembrane helix</keyword>